<dbReference type="Pfam" id="PF17194">
    <property type="entry name" value="AbiEi_3_N"/>
    <property type="match status" value="1"/>
</dbReference>
<name>A0ABV8ZNS6_9NEIS</name>
<protein>
    <submittedName>
        <fullName evidence="2">Type IV toxin-antitoxin system AbiEi family antitoxin domain-containing protein</fullName>
    </submittedName>
</protein>
<dbReference type="RefSeq" id="WP_231461519.1">
    <property type="nucleotide sequence ID" value="NZ_JAJOHW010000035.1"/>
</dbReference>
<sequence length="243" mass="27472">MANKAVQHLMQAVPRGQPLDNDMLRDLGIGSVQASYMVKAGWLQRLSRGAYLLVGDHPSRDGIIAFLANRIPCLHVGGKTALDWYGVRHNIAFRQRVVLWGCSPYDFPSWVSKHMLFSYQTTQLFDNSFLPMQGLKSLPNGSPYVLVSVPERALLELASDIGKGQTLEEARNIVVTLRNIRPTVLDQFLSHCKRVKVVRLVRDLGLWSGYPWGQDLQKHVDRLGSGKRWSNRTRDGERLTLKP</sequence>
<dbReference type="Proteomes" id="UP001595999">
    <property type="component" value="Unassembled WGS sequence"/>
</dbReference>
<dbReference type="InterPro" id="IPR021561">
    <property type="entry name" value="AbiEi_3"/>
</dbReference>
<evidence type="ECO:0000259" key="1">
    <source>
        <dbReference type="Pfam" id="PF17194"/>
    </source>
</evidence>
<dbReference type="EMBL" id="JBHSEK010000001">
    <property type="protein sequence ID" value="MFC4488466.1"/>
    <property type="molecule type" value="Genomic_DNA"/>
</dbReference>
<reference evidence="3" key="1">
    <citation type="journal article" date="2019" name="Int. J. Syst. Evol. Microbiol.">
        <title>The Global Catalogue of Microorganisms (GCM) 10K type strain sequencing project: providing services to taxonomists for standard genome sequencing and annotation.</title>
        <authorList>
            <consortium name="The Broad Institute Genomics Platform"/>
            <consortium name="The Broad Institute Genome Sequencing Center for Infectious Disease"/>
            <person name="Wu L."/>
            <person name="Ma J."/>
        </authorList>
    </citation>
    <scope>NUCLEOTIDE SEQUENCE [LARGE SCALE GENOMIC DNA]</scope>
    <source>
        <strain evidence="3">CGMCC 4.7608</strain>
    </source>
</reference>
<keyword evidence="3" id="KW-1185">Reference proteome</keyword>
<dbReference type="Pfam" id="PF11459">
    <property type="entry name" value="AbiEi_3"/>
    <property type="match status" value="1"/>
</dbReference>
<accession>A0ABV8ZNS6</accession>
<feature type="domain" description="Transcriptional regulator AbiEi antitoxin N-terminal" evidence="1">
    <location>
        <begin position="4"/>
        <end position="93"/>
    </location>
</feature>
<proteinExistence type="predicted"/>
<comment type="caution">
    <text evidence="2">The sequence shown here is derived from an EMBL/GenBank/DDBJ whole genome shotgun (WGS) entry which is preliminary data.</text>
</comment>
<organism evidence="2 3">
    <name type="scientific">Chromobacterium aquaticum</name>
    <dbReference type="NCBI Taxonomy" id="467180"/>
    <lineage>
        <taxon>Bacteria</taxon>
        <taxon>Pseudomonadati</taxon>
        <taxon>Pseudomonadota</taxon>
        <taxon>Betaproteobacteria</taxon>
        <taxon>Neisseriales</taxon>
        <taxon>Chromobacteriaceae</taxon>
        <taxon>Chromobacterium</taxon>
    </lineage>
</organism>
<evidence type="ECO:0000313" key="2">
    <source>
        <dbReference type="EMBL" id="MFC4488466.1"/>
    </source>
</evidence>
<evidence type="ECO:0000313" key="3">
    <source>
        <dbReference type="Proteomes" id="UP001595999"/>
    </source>
</evidence>
<gene>
    <name evidence="2" type="ORF">ACFO0R_02435</name>
</gene>
<dbReference type="InterPro" id="IPR033455">
    <property type="entry name" value="AbiEi_3_N"/>
</dbReference>